<gene>
    <name evidence="1" type="ORF">FCL54_18435</name>
</gene>
<dbReference type="AlphaFoldDB" id="A0A5R9F5P1"/>
<dbReference type="Proteomes" id="UP000308230">
    <property type="component" value="Unassembled WGS sequence"/>
</dbReference>
<organism evidence="1 2">
    <name type="scientific">Exobacillus caeni</name>
    <dbReference type="NCBI Taxonomy" id="2574798"/>
    <lineage>
        <taxon>Bacteria</taxon>
        <taxon>Bacillati</taxon>
        <taxon>Bacillota</taxon>
        <taxon>Bacilli</taxon>
        <taxon>Bacillales</taxon>
        <taxon>Guptibacillaceae</taxon>
        <taxon>Exobacillus</taxon>
    </lineage>
</organism>
<sequence>MIKLNDKVFVTSILGKKIKMVGVEDNRCELYIDGTMKGLCPFDYTLMQINLLEEREQEIKQLIKDDQKLELTEIIKNQRIL</sequence>
<evidence type="ECO:0000313" key="2">
    <source>
        <dbReference type="Proteomes" id="UP000308230"/>
    </source>
</evidence>
<evidence type="ECO:0000313" key="1">
    <source>
        <dbReference type="EMBL" id="TLS35794.1"/>
    </source>
</evidence>
<protein>
    <submittedName>
        <fullName evidence="1">Uncharacterized protein</fullName>
    </submittedName>
</protein>
<proteinExistence type="predicted"/>
<dbReference type="RefSeq" id="WP_138128414.1">
    <property type="nucleotide sequence ID" value="NZ_SWLG01000016.1"/>
</dbReference>
<reference evidence="1 2" key="1">
    <citation type="submission" date="2019-04" db="EMBL/GenBank/DDBJ databases">
        <title>Bacillus caeni sp. nov., a bacterium isolated from mangrove sediment.</title>
        <authorList>
            <person name="Huang H."/>
            <person name="Mo K."/>
            <person name="Hu Y."/>
        </authorList>
    </citation>
    <scope>NUCLEOTIDE SEQUENCE [LARGE SCALE GENOMIC DNA]</scope>
    <source>
        <strain evidence="1 2">HB172195</strain>
    </source>
</reference>
<dbReference type="OrthoDB" id="2970370at2"/>
<keyword evidence="2" id="KW-1185">Reference proteome</keyword>
<comment type="caution">
    <text evidence="1">The sequence shown here is derived from an EMBL/GenBank/DDBJ whole genome shotgun (WGS) entry which is preliminary data.</text>
</comment>
<name>A0A5R9F5P1_9BACL</name>
<dbReference type="EMBL" id="SWLG01000016">
    <property type="protein sequence ID" value="TLS35794.1"/>
    <property type="molecule type" value="Genomic_DNA"/>
</dbReference>
<accession>A0A5R9F5P1</accession>